<dbReference type="InterPro" id="IPR010823">
    <property type="entry name" value="Portal_Gp20"/>
</dbReference>
<dbReference type="Pfam" id="PF07230">
    <property type="entry name" value="Portal_T4"/>
    <property type="match status" value="1"/>
</dbReference>
<feature type="coiled-coil region" evidence="1">
    <location>
        <begin position="164"/>
        <end position="216"/>
    </location>
</feature>
<accession>A0A8S5LEN2</accession>
<organism evidence="2">
    <name type="scientific">Myoviridae sp. ctBDS4</name>
    <dbReference type="NCBI Taxonomy" id="2823537"/>
    <lineage>
        <taxon>Viruses</taxon>
        <taxon>Duplodnaviria</taxon>
        <taxon>Heunggongvirae</taxon>
        <taxon>Uroviricota</taxon>
        <taxon>Caudoviricetes</taxon>
    </lineage>
</organism>
<protein>
    <submittedName>
        <fullName evidence="2">Capsid assembly protein</fullName>
    </submittedName>
</protein>
<evidence type="ECO:0000256" key="1">
    <source>
        <dbReference type="SAM" id="Coils"/>
    </source>
</evidence>
<reference evidence="2" key="1">
    <citation type="journal article" date="2021" name="Proc. Natl. Acad. Sci. U.S.A.">
        <title>A Catalog of Tens of Thousands of Viruses from Human Metagenomes Reveals Hidden Associations with Chronic Diseases.</title>
        <authorList>
            <person name="Tisza M.J."/>
            <person name="Buck C.B."/>
        </authorList>
    </citation>
    <scope>NUCLEOTIDE SEQUENCE</scope>
    <source>
        <strain evidence="2">CtBDS4</strain>
    </source>
</reference>
<keyword evidence="1" id="KW-0175">Coiled coil</keyword>
<name>A0A8S5LEN2_9CAUD</name>
<proteinExistence type="predicted"/>
<dbReference type="EMBL" id="BK014700">
    <property type="protein sequence ID" value="DAD68337.1"/>
    <property type="molecule type" value="Genomic_DNA"/>
</dbReference>
<sequence>MAIYNLDTFVNSLPKSKLNLDYIKRIAGLSTDYSTLHKLAGDTTDLDAFINKADRLYEDESYKDMSLKDRIRYIRNISTNNDLDWIITAVTDDVIVYDDTNKFLDFSIDTEEFTDTQETFIKNSYKKILTMLNWDSDNVAWDTFKQFLIDGTIAYEIVYEYSTKEEIEKQKLEITKKINGLLNEIRILNENKDLGLKEKQSALLLEKQKLDKEKNRLDLFINNDFSKLTSSSHFKHKFSEINFDNRIPVGILAIKPVQDVSRLSRVYYNDPSGKQYKLWKYTFESGKFNILPDNAIVIVSWNSLQNNESPVIISYAERLIKNYNIQRSLENSKVAWTIMNSQFKMKFIIPVSGTLTDKVKQRLREISDENKQELQIDDRSGEIKIDGKRNIPWTKNITMPNRSGNRTEIESIKNDGYDMSNMEIVNHFYRKLKNDSLIPHNRFEQESSSIVLFKGDGVPYEEVSYYRFINRLRNGFKNVILKPLLQAVSLEYPEFKLDFTLREKFKFKFNSYSYYESARKYELLSVKMDMADKMFRFTDNNNDRLFDTKAIFVDYLEIFTEDEYKKLTKLDGEPNE</sequence>
<evidence type="ECO:0000313" key="2">
    <source>
        <dbReference type="EMBL" id="DAD68337.1"/>
    </source>
</evidence>